<evidence type="ECO:0000256" key="1">
    <source>
        <dbReference type="SAM" id="Phobius"/>
    </source>
</evidence>
<keyword evidence="1" id="KW-1133">Transmembrane helix</keyword>
<proteinExistence type="predicted"/>
<dbReference type="Proteomes" id="UP000006729">
    <property type="component" value="Chromosome 4"/>
</dbReference>
<protein>
    <submittedName>
        <fullName evidence="2">Uncharacterized protein</fullName>
    </submittedName>
</protein>
<name>A0A2K2AX37_POPTR</name>
<organism evidence="2 3">
    <name type="scientific">Populus trichocarpa</name>
    <name type="common">Western balsam poplar</name>
    <name type="synonym">Populus balsamifera subsp. trichocarpa</name>
    <dbReference type="NCBI Taxonomy" id="3694"/>
    <lineage>
        <taxon>Eukaryota</taxon>
        <taxon>Viridiplantae</taxon>
        <taxon>Streptophyta</taxon>
        <taxon>Embryophyta</taxon>
        <taxon>Tracheophyta</taxon>
        <taxon>Spermatophyta</taxon>
        <taxon>Magnoliopsida</taxon>
        <taxon>eudicotyledons</taxon>
        <taxon>Gunneridae</taxon>
        <taxon>Pentapetalae</taxon>
        <taxon>rosids</taxon>
        <taxon>fabids</taxon>
        <taxon>Malpighiales</taxon>
        <taxon>Salicaceae</taxon>
        <taxon>Saliceae</taxon>
        <taxon>Populus</taxon>
    </lineage>
</organism>
<keyword evidence="1" id="KW-0812">Transmembrane</keyword>
<feature type="transmembrane region" description="Helical" evidence="1">
    <location>
        <begin position="49"/>
        <end position="70"/>
    </location>
</feature>
<dbReference type="InParanoid" id="A0A2K2AX37"/>
<keyword evidence="3" id="KW-1185">Reference proteome</keyword>
<sequence>MCPIFMRAYRLPLLRTSKKIRYKSLTISEVCQGASPSNYGSRCLAIKRIGIISMVYFFFLHLFFVVGVLLP</sequence>
<dbReference type="AlphaFoldDB" id="A0A2K2AX37"/>
<dbReference type="EMBL" id="CM009293">
    <property type="protein sequence ID" value="PNT42088.1"/>
    <property type="molecule type" value="Genomic_DNA"/>
</dbReference>
<keyword evidence="1" id="KW-0472">Membrane</keyword>
<evidence type="ECO:0000313" key="3">
    <source>
        <dbReference type="Proteomes" id="UP000006729"/>
    </source>
</evidence>
<evidence type="ECO:0000313" key="2">
    <source>
        <dbReference type="EMBL" id="PNT42088.1"/>
    </source>
</evidence>
<reference evidence="2 3" key="1">
    <citation type="journal article" date="2006" name="Science">
        <title>The genome of black cottonwood, Populus trichocarpa (Torr. &amp; Gray).</title>
        <authorList>
            <person name="Tuskan G.A."/>
            <person name="Difazio S."/>
            <person name="Jansson S."/>
            <person name="Bohlmann J."/>
            <person name="Grigoriev I."/>
            <person name="Hellsten U."/>
            <person name="Putnam N."/>
            <person name="Ralph S."/>
            <person name="Rombauts S."/>
            <person name="Salamov A."/>
            <person name="Schein J."/>
            <person name="Sterck L."/>
            <person name="Aerts A."/>
            <person name="Bhalerao R.R."/>
            <person name="Bhalerao R.P."/>
            <person name="Blaudez D."/>
            <person name="Boerjan W."/>
            <person name="Brun A."/>
            <person name="Brunner A."/>
            <person name="Busov V."/>
            <person name="Campbell M."/>
            <person name="Carlson J."/>
            <person name="Chalot M."/>
            <person name="Chapman J."/>
            <person name="Chen G.L."/>
            <person name="Cooper D."/>
            <person name="Coutinho P.M."/>
            <person name="Couturier J."/>
            <person name="Covert S."/>
            <person name="Cronk Q."/>
            <person name="Cunningham R."/>
            <person name="Davis J."/>
            <person name="Degroeve S."/>
            <person name="Dejardin A."/>
            <person name="Depamphilis C."/>
            <person name="Detter J."/>
            <person name="Dirks B."/>
            <person name="Dubchak I."/>
            <person name="Duplessis S."/>
            <person name="Ehlting J."/>
            <person name="Ellis B."/>
            <person name="Gendler K."/>
            <person name="Goodstein D."/>
            <person name="Gribskov M."/>
            <person name="Grimwood J."/>
            <person name="Groover A."/>
            <person name="Gunter L."/>
            <person name="Hamberger B."/>
            <person name="Heinze B."/>
            <person name="Helariutta Y."/>
            <person name="Henrissat B."/>
            <person name="Holligan D."/>
            <person name="Holt R."/>
            <person name="Huang W."/>
            <person name="Islam-Faridi N."/>
            <person name="Jones S."/>
            <person name="Jones-Rhoades M."/>
            <person name="Jorgensen R."/>
            <person name="Joshi C."/>
            <person name="Kangasjarvi J."/>
            <person name="Karlsson J."/>
            <person name="Kelleher C."/>
            <person name="Kirkpatrick R."/>
            <person name="Kirst M."/>
            <person name="Kohler A."/>
            <person name="Kalluri U."/>
            <person name="Larimer F."/>
            <person name="Leebens-Mack J."/>
            <person name="Leple J.C."/>
            <person name="Locascio P."/>
            <person name="Lou Y."/>
            <person name="Lucas S."/>
            <person name="Martin F."/>
            <person name="Montanini B."/>
            <person name="Napoli C."/>
            <person name="Nelson D.R."/>
            <person name="Nelson C."/>
            <person name="Nieminen K."/>
            <person name="Nilsson O."/>
            <person name="Pereda V."/>
            <person name="Peter G."/>
            <person name="Philippe R."/>
            <person name="Pilate G."/>
            <person name="Poliakov A."/>
            <person name="Razumovskaya J."/>
            <person name="Richardson P."/>
            <person name="Rinaldi C."/>
            <person name="Ritland K."/>
            <person name="Rouze P."/>
            <person name="Ryaboy D."/>
            <person name="Schmutz J."/>
            <person name="Schrader J."/>
            <person name="Segerman B."/>
            <person name="Shin H."/>
            <person name="Siddiqui A."/>
            <person name="Sterky F."/>
            <person name="Terry A."/>
            <person name="Tsai C.J."/>
            <person name="Uberbacher E."/>
            <person name="Unneberg P."/>
            <person name="Vahala J."/>
            <person name="Wall K."/>
            <person name="Wessler S."/>
            <person name="Yang G."/>
            <person name="Yin T."/>
            <person name="Douglas C."/>
            <person name="Marra M."/>
            <person name="Sandberg G."/>
            <person name="Van de Peer Y."/>
            <person name="Rokhsar D."/>
        </authorList>
    </citation>
    <scope>NUCLEOTIDE SEQUENCE [LARGE SCALE GENOMIC DNA]</scope>
    <source>
        <strain evidence="3">cv. Nisqually</strain>
    </source>
</reference>
<gene>
    <name evidence="2" type="ORF">POPTR_004G194900</name>
</gene>
<accession>A0A2K2AX37</accession>